<keyword evidence="2" id="KW-1185">Reference proteome</keyword>
<dbReference type="RefSeq" id="WP_377541372.1">
    <property type="nucleotide sequence ID" value="NZ_JBHSBN010000001.1"/>
</dbReference>
<evidence type="ECO:0000313" key="2">
    <source>
        <dbReference type="Proteomes" id="UP001595868"/>
    </source>
</evidence>
<accession>A0ABV8KEU9</accession>
<reference evidence="2" key="1">
    <citation type="journal article" date="2019" name="Int. J. Syst. Evol. Microbiol.">
        <title>The Global Catalogue of Microorganisms (GCM) 10K type strain sequencing project: providing services to taxonomists for standard genome sequencing and annotation.</title>
        <authorList>
            <consortium name="The Broad Institute Genomics Platform"/>
            <consortium name="The Broad Institute Genome Sequencing Center for Infectious Disease"/>
            <person name="Wu L."/>
            <person name="Ma J."/>
        </authorList>
    </citation>
    <scope>NUCLEOTIDE SEQUENCE [LARGE SCALE GENOMIC DNA]</scope>
    <source>
        <strain evidence="2">2902at01</strain>
    </source>
</reference>
<dbReference type="EMBL" id="JBHSBN010000001">
    <property type="protein sequence ID" value="MFC4104437.1"/>
    <property type="molecule type" value="Genomic_DNA"/>
</dbReference>
<gene>
    <name evidence="1" type="ORF">ACFOX0_00585</name>
</gene>
<evidence type="ECO:0000313" key="1">
    <source>
        <dbReference type="EMBL" id="MFC4104437.1"/>
    </source>
</evidence>
<protein>
    <submittedName>
        <fullName evidence="1">Uncharacterized protein</fullName>
    </submittedName>
</protein>
<name>A0ABV8KEU9_9ACTN</name>
<comment type="caution">
    <text evidence="1">The sequence shown here is derived from an EMBL/GenBank/DDBJ whole genome shotgun (WGS) entry which is preliminary data.</text>
</comment>
<dbReference type="Proteomes" id="UP001595868">
    <property type="component" value="Unassembled WGS sequence"/>
</dbReference>
<sequence>MPWSHRDRSAQPVPLAPAHRPVWRRLRRYCSCGLRWSTCPDRRAAGPTAAARRANGGRW</sequence>
<organism evidence="1 2">
    <name type="scientific">Micromonospora zhanjiangensis</name>
    <dbReference type="NCBI Taxonomy" id="1522057"/>
    <lineage>
        <taxon>Bacteria</taxon>
        <taxon>Bacillati</taxon>
        <taxon>Actinomycetota</taxon>
        <taxon>Actinomycetes</taxon>
        <taxon>Micromonosporales</taxon>
        <taxon>Micromonosporaceae</taxon>
        <taxon>Micromonospora</taxon>
    </lineage>
</organism>
<proteinExistence type="predicted"/>